<comment type="caution">
    <text evidence="1">The sequence shown here is derived from an EMBL/GenBank/DDBJ whole genome shotgun (WGS) entry which is preliminary data.</text>
</comment>
<proteinExistence type="predicted"/>
<organism evidence="1 2">
    <name type="scientific">Methylobacterium marchantiae</name>
    <dbReference type="NCBI Taxonomy" id="600331"/>
    <lineage>
        <taxon>Bacteria</taxon>
        <taxon>Pseudomonadati</taxon>
        <taxon>Pseudomonadota</taxon>
        <taxon>Alphaproteobacteria</taxon>
        <taxon>Hyphomicrobiales</taxon>
        <taxon>Methylobacteriaceae</taxon>
        <taxon>Methylobacterium</taxon>
    </lineage>
</organism>
<accession>A0ABW3WYW8</accession>
<gene>
    <name evidence="1" type="ORF">ACFQ4G_09075</name>
</gene>
<name>A0ABW3WYW8_9HYPH</name>
<dbReference type="Proteomes" id="UP001597176">
    <property type="component" value="Unassembled WGS sequence"/>
</dbReference>
<dbReference type="RefSeq" id="WP_238208060.1">
    <property type="nucleotide sequence ID" value="NZ_JBHTND010000010.1"/>
</dbReference>
<reference evidence="2" key="1">
    <citation type="journal article" date="2019" name="Int. J. Syst. Evol. Microbiol.">
        <title>The Global Catalogue of Microorganisms (GCM) 10K type strain sequencing project: providing services to taxonomists for standard genome sequencing and annotation.</title>
        <authorList>
            <consortium name="The Broad Institute Genomics Platform"/>
            <consortium name="The Broad Institute Genome Sequencing Center for Infectious Disease"/>
            <person name="Wu L."/>
            <person name="Ma J."/>
        </authorList>
    </citation>
    <scope>NUCLEOTIDE SEQUENCE [LARGE SCALE GENOMIC DNA]</scope>
    <source>
        <strain evidence="2">CCUG 56108</strain>
    </source>
</reference>
<evidence type="ECO:0000313" key="1">
    <source>
        <dbReference type="EMBL" id="MFD1301735.1"/>
    </source>
</evidence>
<dbReference type="EMBL" id="JBHTND010000010">
    <property type="protein sequence ID" value="MFD1301735.1"/>
    <property type="molecule type" value="Genomic_DNA"/>
</dbReference>
<evidence type="ECO:0008006" key="3">
    <source>
        <dbReference type="Google" id="ProtNLM"/>
    </source>
</evidence>
<sequence>MGTNIPGLGQKLKLLKRDSPYRTTKALAFKLGVSVSTLNGYANESSKSTAGFMPEKRLSILISLFEQALPVTLPTEEVRALVLGDAAALEAALRVGEKILLEDILKREARRDTGTIWRDQKLKLVRHEGTGADGLPTLKLNEPFRLEFDVGKKGFLLALQNVAQTWAVVRFADGEISPRAKSGMLHLPGKKRDKPVYMYEEDSTGIHRFGLFVSPLPFPLSVVQAAQGEKSLDWNLLCELARHFDAQHRHLRELHMIEINFIR</sequence>
<keyword evidence="2" id="KW-1185">Reference proteome</keyword>
<protein>
    <recommendedName>
        <fullName evidence="3">HTH cro/C1-type domain-containing protein</fullName>
    </recommendedName>
</protein>
<evidence type="ECO:0000313" key="2">
    <source>
        <dbReference type="Proteomes" id="UP001597176"/>
    </source>
</evidence>